<evidence type="ECO:0000313" key="9">
    <source>
        <dbReference type="EMBL" id="NVH59033.1"/>
    </source>
</evidence>
<feature type="transmembrane region" description="Helical" evidence="6">
    <location>
        <begin position="25"/>
        <end position="42"/>
    </location>
</feature>
<proteinExistence type="predicted"/>
<organism evidence="9 10">
    <name type="scientific">Dorea phocaeensis</name>
    <dbReference type="NCBI Taxonomy" id="2040291"/>
    <lineage>
        <taxon>Bacteria</taxon>
        <taxon>Bacillati</taxon>
        <taxon>Bacillota</taxon>
        <taxon>Clostridia</taxon>
        <taxon>Lachnospirales</taxon>
        <taxon>Lachnospiraceae</taxon>
        <taxon>Dorea</taxon>
    </lineage>
</organism>
<evidence type="ECO:0000256" key="3">
    <source>
        <dbReference type="ARBA" id="ARBA00022692"/>
    </source>
</evidence>
<dbReference type="InterPro" id="IPR020846">
    <property type="entry name" value="MFS_dom"/>
</dbReference>
<feature type="transmembrane region" description="Helical" evidence="6">
    <location>
        <begin position="286"/>
        <end position="309"/>
    </location>
</feature>
<keyword evidence="5 6" id="KW-0472">Membrane</keyword>
<feature type="transmembrane region" description="Helical" evidence="6">
    <location>
        <begin position="377"/>
        <end position="401"/>
    </location>
</feature>
<feature type="transmembrane region" description="Helical" evidence="6">
    <location>
        <begin position="413"/>
        <end position="436"/>
    </location>
</feature>
<dbReference type="OrthoDB" id="102502at2"/>
<feature type="transmembrane region" description="Helical" evidence="6">
    <location>
        <begin position="92"/>
        <end position="109"/>
    </location>
</feature>
<feature type="transmembrane region" description="Helical" evidence="6">
    <location>
        <begin position="315"/>
        <end position="338"/>
    </location>
</feature>
<evidence type="ECO:0000256" key="1">
    <source>
        <dbReference type="ARBA" id="ARBA00004651"/>
    </source>
</evidence>
<sequence length="490" mass="52522">MSTQAKTMINDEDDVLVYIDPAKRAIVTIALLIGFFGIHFYMRAFSMCTSYIMADWDAGQYYSAGKALQTAIMVVATSVSMFLIPKLGIRKIMGGSLLIVILCDIGTLFAPNLAAFLICVMVQGIGNAGMVANMIAMMNKIWQPSKRAMWLSSIGITQGIAAIVVPTLAGVLIDKWGWESVYFVMIAIQAVGFISMMIFTPKDTTQRNYVEKSFDVKGTILFVVWVCCIVLACNFGNAWGWASPAILTLLAVGFVSLAVFIVVEYRLGSTAIFPIKLFKDNRNCTMIFLQSFFSCVVCMGQFVFVIYYMQVVMGLSAAISAIPFTIFSVGTLVMPTVYGYIYKKTGKCKALLVITMLLVCANCFMYGLFLAPTTSLGMIYFISVIGGLGHASCVTLCYNAAEEYLPESRMADGNAVAYIAICIAGSVGLAVMQAVANGVTASKVAAGVEQVAASGAGYVAAMFVAGIAGLIGVAASALLSRKIKENGSVE</sequence>
<evidence type="ECO:0000259" key="7">
    <source>
        <dbReference type="PROSITE" id="PS50850"/>
    </source>
</evidence>
<dbReference type="GO" id="GO:0005886">
    <property type="term" value="C:plasma membrane"/>
    <property type="evidence" value="ECO:0007669"/>
    <property type="project" value="UniProtKB-SubCell"/>
</dbReference>
<evidence type="ECO:0000256" key="6">
    <source>
        <dbReference type="SAM" id="Phobius"/>
    </source>
</evidence>
<feature type="transmembrane region" description="Helical" evidence="6">
    <location>
        <begin position="456"/>
        <end position="479"/>
    </location>
</feature>
<evidence type="ECO:0000313" key="10">
    <source>
        <dbReference type="Proteomes" id="UP000528555"/>
    </source>
</evidence>
<evidence type="ECO:0000313" key="11">
    <source>
        <dbReference type="Proteomes" id="UP000701680"/>
    </source>
</evidence>
<keyword evidence="4 6" id="KW-1133">Transmembrane helix</keyword>
<dbReference type="PANTHER" id="PTHR23501:SF191">
    <property type="entry name" value="VACUOLAR BASIC AMINO ACID TRANSPORTER 4"/>
    <property type="match status" value="1"/>
</dbReference>
<feature type="transmembrane region" description="Helical" evidence="6">
    <location>
        <begin position="115"/>
        <end position="136"/>
    </location>
</feature>
<feature type="transmembrane region" description="Helical" evidence="6">
    <location>
        <begin position="148"/>
        <end position="169"/>
    </location>
</feature>
<feature type="transmembrane region" description="Helical" evidence="6">
    <location>
        <begin position="220"/>
        <end position="239"/>
    </location>
</feature>
<dbReference type="Gene3D" id="1.20.1250.20">
    <property type="entry name" value="MFS general substrate transporter like domains"/>
    <property type="match status" value="2"/>
</dbReference>
<comment type="caution">
    <text evidence="9">The sequence shown here is derived from an EMBL/GenBank/DDBJ whole genome shotgun (WGS) entry which is preliminary data.</text>
</comment>
<dbReference type="InterPro" id="IPR036259">
    <property type="entry name" value="MFS_trans_sf"/>
</dbReference>
<evidence type="ECO:0000256" key="2">
    <source>
        <dbReference type="ARBA" id="ARBA00022448"/>
    </source>
</evidence>
<dbReference type="Proteomes" id="UP000528555">
    <property type="component" value="Unassembled WGS sequence"/>
</dbReference>
<feature type="domain" description="Major facilitator superfamily (MFS) profile" evidence="7">
    <location>
        <begin position="27"/>
        <end position="484"/>
    </location>
</feature>
<comment type="subcellular location">
    <subcellularLocation>
        <location evidence="1">Cell membrane</location>
        <topology evidence="1">Multi-pass membrane protein</topology>
    </subcellularLocation>
</comment>
<dbReference type="SUPFAM" id="SSF103473">
    <property type="entry name" value="MFS general substrate transporter"/>
    <property type="match status" value="1"/>
</dbReference>
<feature type="transmembrane region" description="Helical" evidence="6">
    <location>
        <begin position="181"/>
        <end position="199"/>
    </location>
</feature>
<evidence type="ECO:0000313" key="8">
    <source>
        <dbReference type="EMBL" id="NSK15260.1"/>
    </source>
</evidence>
<dbReference type="AlphaFoldDB" id="A0A850HUV1"/>
<keyword evidence="2" id="KW-0813">Transport</keyword>
<dbReference type="EMBL" id="JAAIUO010000007">
    <property type="protein sequence ID" value="NSK15260.1"/>
    <property type="molecule type" value="Genomic_DNA"/>
</dbReference>
<dbReference type="EMBL" id="JAAITX010000007">
    <property type="protein sequence ID" value="NVH59033.1"/>
    <property type="molecule type" value="Genomic_DNA"/>
</dbReference>
<dbReference type="PROSITE" id="PS50850">
    <property type="entry name" value="MFS"/>
    <property type="match status" value="1"/>
</dbReference>
<protein>
    <submittedName>
        <fullName evidence="9">MFS transporter</fullName>
    </submittedName>
</protein>
<feature type="transmembrane region" description="Helical" evidence="6">
    <location>
        <begin position="62"/>
        <end position="85"/>
    </location>
</feature>
<dbReference type="Pfam" id="PF07690">
    <property type="entry name" value="MFS_1"/>
    <property type="match status" value="1"/>
</dbReference>
<feature type="transmembrane region" description="Helical" evidence="6">
    <location>
        <begin position="350"/>
        <end position="371"/>
    </location>
</feature>
<reference evidence="9" key="2">
    <citation type="submission" date="2020-02" db="EMBL/GenBank/DDBJ databases">
        <authorList>
            <person name="Littmann E."/>
            <person name="Sorbara M."/>
        </authorList>
    </citation>
    <scope>NUCLEOTIDE SEQUENCE</scope>
    <source>
        <strain evidence="9">MSK.17.11</strain>
        <strain evidence="8">MSK.17.38</strain>
    </source>
</reference>
<evidence type="ECO:0000256" key="4">
    <source>
        <dbReference type="ARBA" id="ARBA00022989"/>
    </source>
</evidence>
<dbReference type="PANTHER" id="PTHR23501">
    <property type="entry name" value="MAJOR FACILITATOR SUPERFAMILY"/>
    <property type="match status" value="1"/>
</dbReference>
<dbReference type="RefSeq" id="WP_159459856.1">
    <property type="nucleotide sequence ID" value="NZ_JAAITX010000007.1"/>
</dbReference>
<evidence type="ECO:0000256" key="5">
    <source>
        <dbReference type="ARBA" id="ARBA00023136"/>
    </source>
</evidence>
<name>A0A850HUV1_9FIRM</name>
<dbReference type="GO" id="GO:0022857">
    <property type="term" value="F:transmembrane transporter activity"/>
    <property type="evidence" value="ECO:0007669"/>
    <property type="project" value="InterPro"/>
</dbReference>
<keyword evidence="10" id="KW-1185">Reference proteome</keyword>
<gene>
    <name evidence="9" type="ORF">G5A66_10370</name>
    <name evidence="8" type="ORF">G5A75_10395</name>
</gene>
<keyword evidence="3 6" id="KW-0812">Transmembrane</keyword>
<dbReference type="Proteomes" id="UP000701680">
    <property type="component" value="Unassembled WGS sequence"/>
</dbReference>
<feature type="transmembrane region" description="Helical" evidence="6">
    <location>
        <begin position="245"/>
        <end position="265"/>
    </location>
</feature>
<dbReference type="InterPro" id="IPR011701">
    <property type="entry name" value="MFS"/>
</dbReference>
<reference evidence="10 11" key="1">
    <citation type="journal article" date="2020" name="Cell Host Microbe">
        <title>Functional and Genomic Variation between Human-Derived Isolates of Lachnospiraceae Reveals Inter- and Intra-Species Diversity.</title>
        <authorList>
            <person name="Sorbara M.T."/>
            <person name="Littmann E.R."/>
            <person name="Fontana E."/>
            <person name="Moody T.U."/>
            <person name="Kohout C.E."/>
            <person name="Gjonbalaj M."/>
            <person name="Eaton V."/>
            <person name="Seok R."/>
            <person name="Leiner I.M."/>
            <person name="Pamer E.G."/>
        </authorList>
    </citation>
    <scope>NUCLEOTIDE SEQUENCE [LARGE SCALE GENOMIC DNA]</scope>
    <source>
        <strain evidence="9 10">MSK.17.11</strain>
        <strain evidence="8 11">MSK.17.38</strain>
    </source>
</reference>
<accession>A0A850HUV1</accession>